<dbReference type="InterPro" id="IPR036291">
    <property type="entry name" value="NAD(P)-bd_dom_sf"/>
</dbReference>
<name>A0A1H5PLF5_9ACTN</name>
<dbReference type="InterPro" id="IPR020843">
    <property type="entry name" value="ER"/>
</dbReference>
<protein>
    <submittedName>
        <fullName evidence="4">NADPH2:quinone reductase</fullName>
    </submittedName>
</protein>
<dbReference type="SMART" id="SM00829">
    <property type="entry name" value="PKS_ER"/>
    <property type="match status" value="1"/>
</dbReference>
<dbReference type="GO" id="GO:0035925">
    <property type="term" value="F:mRNA 3'-UTR AU-rich region binding"/>
    <property type="evidence" value="ECO:0007669"/>
    <property type="project" value="TreeGrafter"/>
</dbReference>
<organism evidence="4 5">
    <name type="scientific">Jiangella alba</name>
    <dbReference type="NCBI Taxonomy" id="561176"/>
    <lineage>
        <taxon>Bacteria</taxon>
        <taxon>Bacillati</taxon>
        <taxon>Actinomycetota</taxon>
        <taxon>Actinomycetes</taxon>
        <taxon>Jiangellales</taxon>
        <taxon>Jiangellaceae</taxon>
        <taxon>Jiangella</taxon>
    </lineage>
</organism>
<dbReference type="GO" id="GO:0005829">
    <property type="term" value="C:cytosol"/>
    <property type="evidence" value="ECO:0007669"/>
    <property type="project" value="TreeGrafter"/>
</dbReference>
<dbReference type="InterPro" id="IPR013154">
    <property type="entry name" value="ADH-like_N"/>
</dbReference>
<evidence type="ECO:0000259" key="3">
    <source>
        <dbReference type="SMART" id="SM00829"/>
    </source>
</evidence>
<dbReference type="InterPro" id="IPR011032">
    <property type="entry name" value="GroES-like_sf"/>
</dbReference>
<accession>A0A1H5PLF5</accession>
<dbReference type="InterPro" id="IPR013149">
    <property type="entry name" value="ADH-like_C"/>
</dbReference>
<evidence type="ECO:0000256" key="2">
    <source>
        <dbReference type="ARBA" id="ARBA00023002"/>
    </source>
</evidence>
<evidence type="ECO:0000256" key="1">
    <source>
        <dbReference type="ARBA" id="ARBA00022857"/>
    </source>
</evidence>
<evidence type="ECO:0000313" key="4">
    <source>
        <dbReference type="EMBL" id="SEF14534.1"/>
    </source>
</evidence>
<dbReference type="GO" id="GO:0008270">
    <property type="term" value="F:zinc ion binding"/>
    <property type="evidence" value="ECO:0007669"/>
    <property type="project" value="InterPro"/>
</dbReference>
<keyword evidence="1" id="KW-0521">NADP</keyword>
<dbReference type="RefSeq" id="WP_069109428.1">
    <property type="nucleotide sequence ID" value="NZ_FNUC01000004.1"/>
</dbReference>
<evidence type="ECO:0000313" key="5">
    <source>
        <dbReference type="Proteomes" id="UP000181980"/>
    </source>
</evidence>
<dbReference type="OrthoDB" id="5195079at2"/>
<dbReference type="Gene3D" id="3.90.180.10">
    <property type="entry name" value="Medium-chain alcohol dehydrogenases, catalytic domain"/>
    <property type="match status" value="1"/>
</dbReference>
<proteinExistence type="predicted"/>
<dbReference type="GO" id="GO:0070402">
    <property type="term" value="F:NADPH binding"/>
    <property type="evidence" value="ECO:0007669"/>
    <property type="project" value="TreeGrafter"/>
</dbReference>
<keyword evidence="5" id="KW-1185">Reference proteome</keyword>
<dbReference type="InterPro" id="IPR002364">
    <property type="entry name" value="Quin_OxRdtase/zeta-crystal_CS"/>
</dbReference>
<reference evidence="5" key="1">
    <citation type="submission" date="2016-10" db="EMBL/GenBank/DDBJ databases">
        <authorList>
            <person name="Varghese N."/>
            <person name="Submissions S."/>
        </authorList>
    </citation>
    <scope>NUCLEOTIDE SEQUENCE [LARGE SCALE GENOMIC DNA]</scope>
    <source>
        <strain evidence="5">DSM 45237</strain>
    </source>
</reference>
<dbReference type="Pfam" id="PF00107">
    <property type="entry name" value="ADH_zinc_N"/>
    <property type="match status" value="1"/>
</dbReference>
<dbReference type="PANTHER" id="PTHR48106">
    <property type="entry name" value="QUINONE OXIDOREDUCTASE PIG3-RELATED"/>
    <property type="match status" value="1"/>
</dbReference>
<dbReference type="CDD" id="cd08244">
    <property type="entry name" value="MDR_enoyl_red"/>
    <property type="match status" value="1"/>
</dbReference>
<dbReference type="AlphaFoldDB" id="A0A1H5PLF5"/>
<dbReference type="PROSITE" id="PS01162">
    <property type="entry name" value="QOR_ZETA_CRYSTAL"/>
    <property type="match status" value="1"/>
</dbReference>
<keyword evidence="2" id="KW-0560">Oxidoreductase</keyword>
<dbReference type="SUPFAM" id="SSF51735">
    <property type="entry name" value="NAD(P)-binding Rossmann-fold domains"/>
    <property type="match status" value="1"/>
</dbReference>
<dbReference type="EMBL" id="FNUC01000004">
    <property type="protein sequence ID" value="SEF14534.1"/>
    <property type="molecule type" value="Genomic_DNA"/>
</dbReference>
<dbReference type="SUPFAM" id="SSF50129">
    <property type="entry name" value="GroES-like"/>
    <property type="match status" value="1"/>
</dbReference>
<dbReference type="STRING" id="561176.SAMN04488561_4660"/>
<dbReference type="Pfam" id="PF08240">
    <property type="entry name" value="ADH_N"/>
    <property type="match status" value="1"/>
</dbReference>
<feature type="domain" description="Enoyl reductase (ER)" evidence="3">
    <location>
        <begin position="10"/>
        <end position="325"/>
    </location>
</feature>
<dbReference type="Proteomes" id="UP000181980">
    <property type="component" value="Unassembled WGS sequence"/>
</dbReference>
<dbReference type="GO" id="GO:0003960">
    <property type="term" value="F:quinone reductase (NADPH) activity"/>
    <property type="evidence" value="ECO:0007669"/>
    <property type="project" value="TreeGrafter"/>
</dbReference>
<dbReference type="PANTHER" id="PTHR48106:SF13">
    <property type="entry name" value="QUINONE OXIDOREDUCTASE-RELATED"/>
    <property type="match status" value="1"/>
</dbReference>
<gene>
    <name evidence="4" type="ORF">SAMN04488561_4660</name>
</gene>
<sequence length="326" mass="33077">MHAIRLHEFGPAENLRYEEVPDPVPAAGQLRVAVEASGVHLIDTTLRSGQGGGGPLPLPALPAIPGREVAGAVDSVGDGVDPAWVGRRVVAHLGQASAGYARLAVVAAESAHVLPDGLGADAAVAMIGTGRTTVGVLDRAFLTSDDVVLVTAAAGGVGSLLVQAGRNAGAVVVGAAGGPAKVRQVRDLGATHAVDYTDPAWPDHVRAALGPLAPTLLLDGVGGPLGLAAMDLLGAGGRLVMFGWSSGEILPFASSDLVERALTASWPISRHQVGRPGFLRGLETRALAEAAAGRLVPLVHRFPLERAADAHSALESRQTTGKVVLV</sequence>
<dbReference type="Gene3D" id="3.40.50.720">
    <property type="entry name" value="NAD(P)-binding Rossmann-like Domain"/>
    <property type="match status" value="1"/>
</dbReference>